<evidence type="ECO:0000313" key="1">
    <source>
        <dbReference type="EMBL" id="JAP94013.1"/>
    </source>
</evidence>
<dbReference type="AlphaFoldDB" id="A0A146KB23"/>
<reference evidence="1" key="1">
    <citation type="submission" date="2015-07" db="EMBL/GenBank/DDBJ databases">
        <title>Adaptation to a free-living lifestyle via gene acquisitions in the diplomonad Trepomonas sp. PC1.</title>
        <authorList>
            <person name="Xu F."/>
            <person name="Jerlstrom-Hultqvist J."/>
            <person name="Kolisko M."/>
            <person name="Simpson A.G.B."/>
            <person name="Roger A.J."/>
            <person name="Svard S.G."/>
            <person name="Andersson J.O."/>
        </authorList>
    </citation>
    <scope>NUCLEOTIDE SEQUENCE</scope>
    <source>
        <strain evidence="1">PC1</strain>
    </source>
</reference>
<sequence>TDVQSEEVKTASEPSYTNEMDDGVMYILLFVAPRRSTFTIQRTMFRATYSNVLFETFALEEAIDGEEYDLCASFVSGNLLKDRMTRIAASFNVQMWQIDGENQQILEQTENALRQIDTTIG</sequence>
<gene>
    <name evidence="1" type="ORF">TPC1_13486</name>
</gene>
<organism evidence="1">
    <name type="scientific">Trepomonas sp. PC1</name>
    <dbReference type="NCBI Taxonomy" id="1076344"/>
    <lineage>
        <taxon>Eukaryota</taxon>
        <taxon>Metamonada</taxon>
        <taxon>Diplomonadida</taxon>
        <taxon>Hexamitidae</taxon>
        <taxon>Hexamitinae</taxon>
        <taxon>Trepomonas</taxon>
    </lineage>
</organism>
<proteinExistence type="predicted"/>
<feature type="non-terminal residue" evidence="1">
    <location>
        <position position="121"/>
    </location>
</feature>
<accession>A0A146KB23</accession>
<protein>
    <submittedName>
        <fullName evidence="1">Vacuolar proton-ATPase subunit</fullName>
    </submittedName>
</protein>
<name>A0A146KB23_9EUKA</name>
<feature type="non-terminal residue" evidence="1">
    <location>
        <position position="1"/>
    </location>
</feature>
<dbReference type="EMBL" id="GDID01002593">
    <property type="protein sequence ID" value="JAP94013.1"/>
    <property type="molecule type" value="Transcribed_RNA"/>
</dbReference>